<evidence type="ECO:0000256" key="5">
    <source>
        <dbReference type="ARBA" id="ARBA00022964"/>
    </source>
</evidence>
<comment type="catalytic activity">
    <reaction evidence="20">
        <text>lutein + O2 = (3R,6R)-3-hydroxy-10'-apo-alpha-carotenal + (3R)-hydroxy-beta-ionone</text>
        <dbReference type="Rhea" id="RHEA:68432"/>
        <dbReference type="ChEBI" id="CHEBI:15379"/>
        <dbReference type="ChEBI" id="CHEBI:28838"/>
        <dbReference type="ChEBI" id="CHEBI:53173"/>
        <dbReference type="ChEBI" id="CHEBI:177903"/>
    </reaction>
    <physiologicalReaction direction="left-to-right" evidence="20">
        <dbReference type="Rhea" id="RHEA:68433"/>
    </physiologicalReaction>
</comment>
<evidence type="ECO:0000313" key="24">
    <source>
        <dbReference type="EMBL" id="JAI64041.1"/>
    </source>
</evidence>
<dbReference type="EMBL" id="GDRN01069465">
    <property type="protein sequence ID" value="JAI64041.1"/>
    <property type="molecule type" value="Transcribed_RNA"/>
</dbReference>
<evidence type="ECO:0000256" key="22">
    <source>
        <dbReference type="ARBA" id="ARBA00049190"/>
    </source>
</evidence>
<evidence type="ECO:0000256" key="4">
    <source>
        <dbReference type="ARBA" id="ARBA00022723"/>
    </source>
</evidence>
<evidence type="ECO:0000256" key="3">
    <source>
        <dbReference type="ARBA" id="ARBA00006787"/>
    </source>
</evidence>
<reference evidence="24" key="1">
    <citation type="submission" date="2015-09" db="EMBL/GenBank/DDBJ databases">
        <title>Scylla olivacea transcriptome.</title>
        <authorList>
            <person name="Ikhwanuddin M."/>
        </authorList>
    </citation>
    <scope>NUCLEOTIDE SEQUENCE</scope>
</reference>
<dbReference type="Pfam" id="PF03055">
    <property type="entry name" value="RPE65"/>
    <property type="match status" value="2"/>
</dbReference>
<comment type="function">
    <text evidence="14">Broad specificity mitochondrial dioxygenase that mediates the asymmetric oxidative cleavage of carotenoids. Cleaves carotenes (pure hydrocarbon carotenoids) such as all-trans-beta-carotene and lycopene as well as xanthophylls (oxygenated carotenoids) such as zeaxanthin, lutein and beta-cryptoxanthin at both the 9,10 and the 9',10' carbon-carbon double bond. Through its function in carotenoids metabolism regulates oxidative stress and the production of important signaling molecules.</text>
</comment>
<evidence type="ECO:0000256" key="21">
    <source>
        <dbReference type="ARBA" id="ARBA00049156"/>
    </source>
</evidence>
<keyword evidence="7" id="KW-0408">Iron</keyword>
<evidence type="ECO:0000256" key="9">
    <source>
        <dbReference type="ARBA" id="ARBA00023128"/>
    </source>
</evidence>
<comment type="catalytic activity">
    <reaction evidence="23">
        <text>13-cis-lycopene + O2 = 13-cis-10'-apo-lycopenal + (3E,5E)-6,10-dimethylundeca-3,5,9-trien-2-one</text>
        <dbReference type="Rhea" id="RHEA:68448"/>
        <dbReference type="ChEBI" id="CHEBI:15379"/>
        <dbReference type="ChEBI" id="CHEBI:67207"/>
        <dbReference type="ChEBI" id="CHEBI:177907"/>
        <dbReference type="ChEBI" id="CHEBI:177908"/>
    </reaction>
    <physiologicalReaction direction="left-to-right" evidence="23">
        <dbReference type="Rhea" id="RHEA:68449"/>
    </physiologicalReaction>
</comment>
<protein>
    <recommendedName>
        <fullName evidence="13">Carotenoid-cleaving dioxygenase, mitochondrial</fullName>
        <ecNumber evidence="12">1.13.11.71</ecNumber>
    </recommendedName>
</protein>
<comment type="catalytic activity">
    <reaction evidence="19">
        <text>all-trans-zeaxanthin + 2 O2 = 4,9-dimethyldodeca-2,4,6,8,10-pentaenedial + 2 (3R)-hydroxy-beta-ionone</text>
        <dbReference type="Rhea" id="RHEA:26393"/>
        <dbReference type="ChEBI" id="CHEBI:15379"/>
        <dbReference type="ChEBI" id="CHEBI:27547"/>
        <dbReference type="ChEBI" id="CHEBI:53171"/>
        <dbReference type="ChEBI" id="CHEBI:53173"/>
    </reaction>
    <physiologicalReaction direction="left-to-right" evidence="19">
        <dbReference type="Rhea" id="RHEA:26394"/>
    </physiologicalReaction>
</comment>
<accession>A0A0P4WR36</accession>
<evidence type="ECO:0000256" key="23">
    <source>
        <dbReference type="ARBA" id="ARBA00049207"/>
    </source>
</evidence>
<evidence type="ECO:0000256" key="6">
    <source>
        <dbReference type="ARBA" id="ARBA00023002"/>
    </source>
</evidence>
<comment type="catalytic activity">
    <reaction evidence="16">
        <text>5-cis-lycopene + O2 = 5-cis-10'-apo-lycopenal + (3E,5E)-6,10-dimethylundeca-3,5,9-trien-2-one</text>
        <dbReference type="Rhea" id="RHEA:68444"/>
        <dbReference type="ChEBI" id="CHEBI:15379"/>
        <dbReference type="ChEBI" id="CHEBI:67207"/>
        <dbReference type="ChEBI" id="CHEBI:177905"/>
        <dbReference type="ChEBI" id="CHEBI:177906"/>
    </reaction>
    <physiologicalReaction direction="left-to-right" evidence="16">
        <dbReference type="Rhea" id="RHEA:68445"/>
    </physiologicalReaction>
</comment>
<evidence type="ECO:0000256" key="11">
    <source>
        <dbReference type="ARBA" id="ARBA00036274"/>
    </source>
</evidence>
<comment type="catalytic activity">
    <reaction evidence="21">
        <text>all-trans-beta-carotene + O2 = beta-ionone + all-trans-10'-apo-beta-carotenal</text>
        <dbReference type="Rhea" id="RHEA:26389"/>
        <dbReference type="ChEBI" id="CHEBI:15379"/>
        <dbReference type="ChEBI" id="CHEBI:17579"/>
        <dbReference type="ChEBI" id="CHEBI:32325"/>
        <dbReference type="ChEBI" id="CHEBI:53153"/>
        <dbReference type="EC" id="1.13.11.71"/>
    </reaction>
    <physiologicalReaction direction="left-to-right" evidence="21">
        <dbReference type="Rhea" id="RHEA:26390"/>
    </physiologicalReaction>
</comment>
<keyword evidence="8" id="KW-0443">Lipid metabolism</keyword>
<proteinExistence type="inferred from homology"/>
<comment type="catalytic activity">
    <reaction evidence="17">
        <text>lutein + O2 = (3R,6R)-hydroxy-alpha-ionone + (3R)-3-hydroxy-10'-apo-beta-carotenal</text>
        <dbReference type="Rhea" id="RHEA:68428"/>
        <dbReference type="ChEBI" id="CHEBI:15379"/>
        <dbReference type="ChEBI" id="CHEBI:28838"/>
        <dbReference type="ChEBI" id="CHEBI:177902"/>
        <dbReference type="ChEBI" id="CHEBI:177904"/>
    </reaction>
    <physiologicalReaction direction="left-to-right" evidence="17">
        <dbReference type="Rhea" id="RHEA:68429"/>
    </physiologicalReaction>
</comment>
<name>A0A0P4WR36_SCYOL</name>
<dbReference type="GO" id="GO:0102076">
    <property type="term" value="F:beta,beta-carotene-9',10'-cleaving oxygenase activity"/>
    <property type="evidence" value="ECO:0007669"/>
    <property type="project" value="UniProtKB-EC"/>
</dbReference>
<dbReference type="PANTHER" id="PTHR10543:SF122">
    <property type="entry name" value="CAROTENOID-CLEAVING DIOXYGENASE, MITOCHONDRIAL"/>
    <property type="match status" value="1"/>
</dbReference>
<keyword evidence="4" id="KW-0479">Metal-binding</keyword>
<dbReference type="GO" id="GO:0005739">
    <property type="term" value="C:mitochondrion"/>
    <property type="evidence" value="ECO:0007669"/>
    <property type="project" value="UniProtKB-SubCell"/>
</dbReference>
<keyword evidence="6" id="KW-0560">Oxidoreductase</keyword>
<organism evidence="24">
    <name type="scientific">Scylla olivacea</name>
    <name type="common">Orange mud crab</name>
    <name type="synonym">Cancer olivacea</name>
    <dbReference type="NCBI Taxonomy" id="85551"/>
    <lineage>
        <taxon>Eukaryota</taxon>
        <taxon>Metazoa</taxon>
        <taxon>Ecdysozoa</taxon>
        <taxon>Arthropoda</taxon>
        <taxon>Crustacea</taxon>
        <taxon>Multicrustacea</taxon>
        <taxon>Malacostraca</taxon>
        <taxon>Eumalacostraca</taxon>
        <taxon>Eucarida</taxon>
        <taxon>Decapoda</taxon>
        <taxon>Pleocyemata</taxon>
        <taxon>Brachyura</taxon>
        <taxon>Eubrachyura</taxon>
        <taxon>Portunoidea</taxon>
        <taxon>Portunidae</taxon>
        <taxon>Portuninae</taxon>
        <taxon>Scylla</taxon>
    </lineage>
</organism>
<dbReference type="InterPro" id="IPR004294">
    <property type="entry name" value="Carotenoid_Oase"/>
</dbReference>
<dbReference type="AlphaFoldDB" id="A0A0P4WR36"/>
<evidence type="ECO:0000256" key="20">
    <source>
        <dbReference type="ARBA" id="ARBA00048862"/>
    </source>
</evidence>
<comment type="subcellular location">
    <subcellularLocation>
        <location evidence="2">Mitochondrion</location>
    </subcellularLocation>
</comment>
<dbReference type="EC" id="1.13.11.71" evidence="12"/>
<evidence type="ECO:0000256" key="7">
    <source>
        <dbReference type="ARBA" id="ARBA00023004"/>
    </source>
</evidence>
<evidence type="ECO:0000256" key="15">
    <source>
        <dbReference type="ARBA" id="ARBA00047577"/>
    </source>
</evidence>
<comment type="catalytic activity">
    <reaction evidence="15">
        <text>(3R)-3-hydroxy-10'-apo-beta-carotenal + O2 = 4,9-dimethyldodeca-2,4,6,8,10-pentaenedial + (3R)-hydroxy-beta-ionone</text>
        <dbReference type="Rhea" id="RHEA:68424"/>
        <dbReference type="ChEBI" id="CHEBI:15379"/>
        <dbReference type="ChEBI" id="CHEBI:53171"/>
        <dbReference type="ChEBI" id="CHEBI:53173"/>
        <dbReference type="ChEBI" id="CHEBI:177902"/>
    </reaction>
    <physiologicalReaction direction="left-to-right" evidence="15">
        <dbReference type="Rhea" id="RHEA:68425"/>
    </physiologicalReaction>
</comment>
<comment type="similarity">
    <text evidence="3">Belongs to the carotenoid oxygenase family.</text>
</comment>
<evidence type="ECO:0000256" key="14">
    <source>
        <dbReference type="ARBA" id="ARBA00045336"/>
    </source>
</evidence>
<comment type="catalytic activity">
    <reaction evidence="22">
        <text>beta-cryptoxanthin + O2 = all-trans-10'-apo-beta-carotenal + (3R)-hydroxy-beta-ionone</text>
        <dbReference type="Rhea" id="RHEA:68440"/>
        <dbReference type="ChEBI" id="CHEBI:10362"/>
        <dbReference type="ChEBI" id="CHEBI:15379"/>
        <dbReference type="ChEBI" id="CHEBI:53153"/>
        <dbReference type="ChEBI" id="CHEBI:53173"/>
    </reaction>
    <physiologicalReaction direction="left-to-right" evidence="22">
        <dbReference type="Rhea" id="RHEA:68441"/>
    </physiologicalReaction>
</comment>
<evidence type="ECO:0000256" key="10">
    <source>
        <dbReference type="ARBA" id="ARBA00035797"/>
    </source>
</evidence>
<evidence type="ECO:0000256" key="8">
    <source>
        <dbReference type="ARBA" id="ARBA00023098"/>
    </source>
</evidence>
<evidence type="ECO:0000256" key="19">
    <source>
        <dbReference type="ARBA" id="ARBA00048381"/>
    </source>
</evidence>
<evidence type="ECO:0000256" key="17">
    <source>
        <dbReference type="ARBA" id="ARBA00047865"/>
    </source>
</evidence>
<evidence type="ECO:0000256" key="1">
    <source>
        <dbReference type="ARBA" id="ARBA00001954"/>
    </source>
</evidence>
<comment type="catalytic activity">
    <reaction evidence="11">
        <text>(3R,6R)-3-hydroxy-10'-apo-alpha-carotenal + O2 = (3R,6R)-hydroxy-alpha-ionone + 4,9-dimethyldodeca-2,4,6,8,10-pentaenedial</text>
        <dbReference type="Rhea" id="RHEA:68436"/>
        <dbReference type="ChEBI" id="CHEBI:15379"/>
        <dbReference type="ChEBI" id="CHEBI:53171"/>
        <dbReference type="ChEBI" id="CHEBI:177903"/>
        <dbReference type="ChEBI" id="CHEBI:177904"/>
    </reaction>
    <physiologicalReaction direction="left-to-right" evidence="11">
        <dbReference type="Rhea" id="RHEA:68437"/>
    </physiologicalReaction>
</comment>
<evidence type="ECO:0000256" key="12">
    <source>
        <dbReference type="ARBA" id="ARBA00038847"/>
    </source>
</evidence>
<keyword evidence="5" id="KW-0223">Dioxygenase</keyword>
<evidence type="ECO:0000256" key="2">
    <source>
        <dbReference type="ARBA" id="ARBA00004173"/>
    </source>
</evidence>
<dbReference type="GO" id="GO:0003834">
    <property type="term" value="F:beta-carotene 15,15'-dioxygenase activity"/>
    <property type="evidence" value="ECO:0007669"/>
    <property type="project" value="TreeGrafter"/>
</dbReference>
<dbReference type="PANTHER" id="PTHR10543">
    <property type="entry name" value="BETA-CAROTENE DIOXYGENASE"/>
    <property type="match status" value="1"/>
</dbReference>
<sequence>MTYGENEFNHVFDGSALLQKFNITETGVTYNSRFLRSYAYTTNLEHGQIVVSEFGTTGKSHCPHFILLQAEDDGVVIGTVLHSNDKAKVTFLVLNAADMTELGRASFTTASQVPRSLHGCFLPA</sequence>
<comment type="cofactor">
    <cofactor evidence="1">
        <name>Fe(2+)</name>
        <dbReference type="ChEBI" id="CHEBI:29033"/>
    </cofactor>
</comment>
<keyword evidence="9" id="KW-0496">Mitochondrion</keyword>
<dbReference type="GO" id="GO:0016121">
    <property type="term" value="P:carotene catabolic process"/>
    <property type="evidence" value="ECO:0007669"/>
    <property type="project" value="TreeGrafter"/>
</dbReference>
<evidence type="ECO:0000256" key="13">
    <source>
        <dbReference type="ARBA" id="ARBA00040536"/>
    </source>
</evidence>
<comment type="catalytic activity">
    <reaction evidence="18">
        <text>all-trans-10'-apo-beta-carotenal + O2 = beta-ionone + 4,9-dimethyldodeca-2,4,6,8,10-pentaenedial</text>
        <dbReference type="Rhea" id="RHEA:68452"/>
        <dbReference type="ChEBI" id="CHEBI:15379"/>
        <dbReference type="ChEBI" id="CHEBI:32325"/>
        <dbReference type="ChEBI" id="CHEBI:53153"/>
        <dbReference type="ChEBI" id="CHEBI:53171"/>
    </reaction>
    <physiologicalReaction direction="left-to-right" evidence="18">
        <dbReference type="Rhea" id="RHEA:68453"/>
    </physiologicalReaction>
</comment>
<comment type="catalytic activity">
    <reaction evidence="10">
        <text>all-trans-zeaxanthin + O2 = (3R)-3-hydroxy-10'-apo-beta-carotenal + (3R)-hydroxy-beta-ionone</text>
        <dbReference type="Rhea" id="RHEA:68104"/>
        <dbReference type="ChEBI" id="CHEBI:15379"/>
        <dbReference type="ChEBI" id="CHEBI:27547"/>
        <dbReference type="ChEBI" id="CHEBI:53173"/>
        <dbReference type="ChEBI" id="CHEBI:177902"/>
    </reaction>
    <physiologicalReaction direction="left-to-right" evidence="10">
        <dbReference type="Rhea" id="RHEA:68105"/>
    </physiologicalReaction>
</comment>
<dbReference type="GO" id="GO:0042574">
    <property type="term" value="P:retinal metabolic process"/>
    <property type="evidence" value="ECO:0007669"/>
    <property type="project" value="TreeGrafter"/>
</dbReference>
<dbReference type="GO" id="GO:0010436">
    <property type="term" value="F:carotenoid dioxygenase activity"/>
    <property type="evidence" value="ECO:0007669"/>
    <property type="project" value="TreeGrafter"/>
</dbReference>
<dbReference type="GO" id="GO:0046872">
    <property type="term" value="F:metal ion binding"/>
    <property type="evidence" value="ECO:0007669"/>
    <property type="project" value="UniProtKB-KW"/>
</dbReference>
<evidence type="ECO:0000256" key="18">
    <source>
        <dbReference type="ARBA" id="ARBA00048043"/>
    </source>
</evidence>
<evidence type="ECO:0000256" key="16">
    <source>
        <dbReference type="ARBA" id="ARBA00047747"/>
    </source>
</evidence>